<keyword evidence="6" id="KW-1185">Reference proteome</keyword>
<evidence type="ECO:0000313" key="4">
    <source>
        <dbReference type="EMBL" id="MFC6788083.1"/>
    </source>
</evidence>
<dbReference type="EMBL" id="JBHSWX010000015">
    <property type="protein sequence ID" value="MFC6788123.1"/>
    <property type="molecule type" value="Genomic_DNA"/>
</dbReference>
<dbReference type="EMBL" id="JBHSWX010000013">
    <property type="protein sequence ID" value="MFC6788029.1"/>
    <property type="molecule type" value="Genomic_DNA"/>
</dbReference>
<dbReference type="AlphaFoldDB" id="A0ABD5TFD3"/>
<gene>
    <name evidence="2" type="ORF">ACFQFD_04245</name>
    <name evidence="3" type="ORF">ACFQFD_19125</name>
    <name evidence="4" type="ORF">ACFQFD_19500</name>
    <name evidence="5" type="ORF">ACFQFD_19780</name>
</gene>
<name>A0ABD5TFD3_9EURY</name>
<evidence type="ECO:0000256" key="1">
    <source>
        <dbReference type="SAM" id="Phobius"/>
    </source>
</evidence>
<feature type="transmembrane region" description="Helical" evidence="1">
    <location>
        <begin position="20"/>
        <end position="37"/>
    </location>
</feature>
<reference evidence="6" key="2">
    <citation type="journal article" date="2019" name="Int. J. Syst. Evol. Microbiol.">
        <title>The Global Catalogue of Microorganisms (GCM) 10K type strain sequencing project: providing services to taxonomists for standard genome sequencing and annotation.</title>
        <authorList>
            <consortium name="The Broad Institute Genomics Platform"/>
            <consortium name="The Broad Institute Genome Sequencing Center for Infectious Disease"/>
            <person name="Wu L."/>
            <person name="Ma J."/>
        </authorList>
    </citation>
    <scope>NUCLEOTIDE SEQUENCE [LARGE SCALE GENOMIC DNA]</scope>
    <source>
        <strain evidence="6">SYNS20</strain>
    </source>
</reference>
<keyword evidence="1" id="KW-0472">Membrane</keyword>
<dbReference type="EMBL" id="JBHSWX010000012">
    <property type="protein sequence ID" value="MFC6785211.1"/>
    <property type="molecule type" value="Genomic_DNA"/>
</dbReference>
<feature type="transmembrane region" description="Helical" evidence="1">
    <location>
        <begin position="49"/>
        <end position="67"/>
    </location>
</feature>
<keyword evidence="1" id="KW-0812">Transmembrane</keyword>
<sequence>MSLKQRGLLTGDAMDQVAGITGFGWTASLLGYLGTVIGYSNSLITNPQTLLYVGSVFFVTTLGLDRLRTSASTDDDR</sequence>
<accession>A0ABD5TFD3</accession>
<reference evidence="3" key="1">
    <citation type="journal article" date="2014" name="Int. J. Syst. Evol. Microbiol.">
        <title>Complete genome sequence of Corynebacterium casei LMG S-19264T (=DSM 44701T), isolated from a smear-ripened cheese.</title>
        <authorList>
            <consortium name="US DOE Joint Genome Institute (JGI-PGF)"/>
            <person name="Walter F."/>
            <person name="Albersmeier A."/>
            <person name="Kalinowski J."/>
            <person name="Ruckert C."/>
        </authorList>
    </citation>
    <scope>NUCLEOTIDE SEQUENCE [LARGE SCALE GENOMIC DNA]</scope>
    <source>
        <strain evidence="3">NBRC 112888</strain>
    </source>
</reference>
<organism evidence="3 6">
    <name type="scientific">Halobaculum halobium</name>
    <dbReference type="NCBI Taxonomy" id="3032281"/>
    <lineage>
        <taxon>Archaea</taxon>
        <taxon>Methanobacteriati</taxon>
        <taxon>Methanobacteriota</taxon>
        <taxon>Stenosarchaea group</taxon>
        <taxon>Halobacteria</taxon>
        <taxon>Halobacteriales</taxon>
        <taxon>Haloferacaceae</taxon>
        <taxon>Halobaculum</taxon>
    </lineage>
</organism>
<dbReference type="EMBL" id="JBHSWX010000014">
    <property type="protein sequence ID" value="MFC6788083.1"/>
    <property type="molecule type" value="Genomic_DNA"/>
</dbReference>
<evidence type="ECO:0000313" key="6">
    <source>
        <dbReference type="Proteomes" id="UP001596443"/>
    </source>
</evidence>
<evidence type="ECO:0000313" key="2">
    <source>
        <dbReference type="EMBL" id="MFC6785211.1"/>
    </source>
</evidence>
<comment type="caution">
    <text evidence="3">The sequence shown here is derived from an EMBL/GenBank/DDBJ whole genome shotgun (WGS) entry which is preliminary data.</text>
</comment>
<reference evidence="3" key="3">
    <citation type="submission" date="2024-09" db="EMBL/GenBank/DDBJ databases">
        <authorList>
            <person name="Sun Q."/>
        </authorList>
    </citation>
    <scope>NUCLEOTIDE SEQUENCE</scope>
    <source>
        <strain evidence="3">NBRC 112888</strain>
    </source>
</reference>
<evidence type="ECO:0000313" key="5">
    <source>
        <dbReference type="EMBL" id="MFC6788123.1"/>
    </source>
</evidence>
<dbReference type="GeneID" id="81208229"/>
<evidence type="ECO:0000313" key="3">
    <source>
        <dbReference type="EMBL" id="MFC6788029.1"/>
    </source>
</evidence>
<protein>
    <submittedName>
        <fullName evidence="3">Uncharacterized protein</fullName>
    </submittedName>
</protein>
<dbReference type="RefSeq" id="WP_284062072.1">
    <property type="nucleotide sequence ID" value="NZ_CP126158.1"/>
</dbReference>
<proteinExistence type="predicted"/>
<dbReference type="Proteomes" id="UP001596443">
    <property type="component" value="Unassembled WGS sequence"/>
</dbReference>
<keyword evidence="1" id="KW-1133">Transmembrane helix</keyword>